<protein>
    <recommendedName>
        <fullName evidence="2">DUF4211 domain-containing protein</fullName>
    </recommendedName>
</protein>
<accession>A0A8H5G411</accession>
<sequence length="550" mass="62265">MPDHKKTRRGVPGKAPSTKKFRQTTLLGSMASSSPTRPRKTSSAVSPTKLISSEREKRKHISESSESSDIATIKLEPVTPANRSDETGERSDSPMPSRPRKRRVLVVESGSDEEESQSSDSDVIVVPQRRRLRRHTSATAENSEVVSESSLERRPASKGKYRQLDSEEEEDLSEEVEKHHIIESRLRARDKKTAFQKHLERLKRKKLGKPLPSSDSSSEESEETPDEEQSKPFKGAKPASSHAGSLFSEDEEESDGSSDFIVEDDSQAVAAELPSEFSMRSHDDLSHQFKIIFQFFVHIAVRPAVDRHTFMEDQMKGRVNYVILFSEILFFRPSKVQDYFSFPLRTTRRKLLGLRDSLVASSVWRPKFKKALDKYPTFECIPLDFAVPSCDACHLGGRLSTLLGRLGGIAYDKVGFIDLIASDSDEDSDDDSEASVTQFKKSKFGFLEFHLGRFCARRVRAYHEFSHWEYNLFNAIRSEIDDLHAVKTKRGFVRVAFPGGKQPPSDLTDADGICEWLDERGFIDHEWQKMKAMVDSGHNLELSAKKGEED</sequence>
<organism evidence="3 4">
    <name type="scientific">Leucocoprinus leucothites</name>
    <dbReference type="NCBI Taxonomy" id="201217"/>
    <lineage>
        <taxon>Eukaryota</taxon>
        <taxon>Fungi</taxon>
        <taxon>Dikarya</taxon>
        <taxon>Basidiomycota</taxon>
        <taxon>Agaricomycotina</taxon>
        <taxon>Agaricomycetes</taxon>
        <taxon>Agaricomycetidae</taxon>
        <taxon>Agaricales</taxon>
        <taxon>Agaricineae</taxon>
        <taxon>Agaricaceae</taxon>
        <taxon>Leucocoprinus</taxon>
    </lineage>
</organism>
<keyword evidence="4" id="KW-1185">Reference proteome</keyword>
<dbReference type="Proteomes" id="UP000559027">
    <property type="component" value="Unassembled WGS sequence"/>
</dbReference>
<feature type="compositionally biased region" description="Acidic residues" evidence="1">
    <location>
        <begin position="248"/>
        <end position="258"/>
    </location>
</feature>
<feature type="compositionally biased region" description="Basic and acidic residues" evidence="1">
    <location>
        <begin position="175"/>
        <end position="199"/>
    </location>
</feature>
<evidence type="ECO:0000259" key="2">
    <source>
        <dbReference type="Pfam" id="PF13926"/>
    </source>
</evidence>
<dbReference type="EMBL" id="JAACJO010000005">
    <property type="protein sequence ID" value="KAF5357929.1"/>
    <property type="molecule type" value="Genomic_DNA"/>
</dbReference>
<proteinExistence type="predicted"/>
<dbReference type="PANTHER" id="PTHR14689">
    <property type="entry name" value="PHORBOL-ESTER_DAG-TYPE DOMAIN-CONTAINING PROTEIN"/>
    <property type="match status" value="1"/>
</dbReference>
<feature type="compositionally biased region" description="Low complexity" evidence="1">
    <location>
        <begin position="31"/>
        <end position="44"/>
    </location>
</feature>
<gene>
    <name evidence="3" type="ORF">D9756_001551</name>
</gene>
<feature type="domain" description="DUF4211" evidence="2">
    <location>
        <begin position="259"/>
        <end position="413"/>
    </location>
</feature>
<dbReference type="OrthoDB" id="21499at2759"/>
<evidence type="ECO:0000313" key="4">
    <source>
        <dbReference type="Proteomes" id="UP000559027"/>
    </source>
</evidence>
<dbReference type="InterPro" id="IPR025451">
    <property type="entry name" value="DUF4211"/>
</dbReference>
<dbReference type="GO" id="GO:0005634">
    <property type="term" value="C:nucleus"/>
    <property type="evidence" value="ECO:0007669"/>
    <property type="project" value="TreeGrafter"/>
</dbReference>
<name>A0A8H5G411_9AGAR</name>
<reference evidence="3 4" key="1">
    <citation type="journal article" date="2020" name="ISME J.">
        <title>Uncovering the hidden diversity of litter-decomposition mechanisms in mushroom-forming fungi.</title>
        <authorList>
            <person name="Floudas D."/>
            <person name="Bentzer J."/>
            <person name="Ahren D."/>
            <person name="Johansson T."/>
            <person name="Persson P."/>
            <person name="Tunlid A."/>
        </authorList>
    </citation>
    <scope>NUCLEOTIDE SEQUENCE [LARGE SCALE GENOMIC DNA]</scope>
    <source>
        <strain evidence="3 4">CBS 146.42</strain>
    </source>
</reference>
<comment type="caution">
    <text evidence="3">The sequence shown here is derived from an EMBL/GenBank/DDBJ whole genome shotgun (WGS) entry which is preliminary data.</text>
</comment>
<dbReference type="AlphaFoldDB" id="A0A8H5G411"/>
<feature type="compositionally biased region" description="Basic residues" evidence="1">
    <location>
        <begin position="1"/>
        <end position="22"/>
    </location>
</feature>
<dbReference type="Pfam" id="PF13926">
    <property type="entry name" value="DUF4211"/>
    <property type="match status" value="1"/>
</dbReference>
<feature type="compositionally biased region" description="Acidic residues" evidence="1">
    <location>
        <begin position="217"/>
        <end position="227"/>
    </location>
</feature>
<evidence type="ECO:0000256" key="1">
    <source>
        <dbReference type="SAM" id="MobiDB-lite"/>
    </source>
</evidence>
<dbReference type="PANTHER" id="PTHR14689:SF0">
    <property type="entry name" value="COILED-COIL DOMAIN-CONTAINING PROTEIN 82"/>
    <property type="match status" value="1"/>
</dbReference>
<feature type="region of interest" description="Disordered" evidence="1">
    <location>
        <begin position="1"/>
        <end position="258"/>
    </location>
</feature>
<evidence type="ECO:0000313" key="3">
    <source>
        <dbReference type="EMBL" id="KAF5357929.1"/>
    </source>
</evidence>
<feature type="compositionally biased region" description="Basic and acidic residues" evidence="1">
    <location>
        <begin position="83"/>
        <end position="92"/>
    </location>
</feature>